<feature type="region of interest" description="Disordered" evidence="2">
    <location>
        <begin position="1644"/>
        <end position="1671"/>
    </location>
</feature>
<feature type="coiled-coil region" evidence="1">
    <location>
        <begin position="568"/>
        <end position="673"/>
    </location>
</feature>
<keyword evidence="1" id="KW-0175">Coiled coil</keyword>
<reference evidence="3 4" key="1">
    <citation type="submission" date="2021-04" db="EMBL/GenBank/DDBJ databases">
        <authorList>
            <person name="Bliznina A."/>
        </authorList>
    </citation>
    <scope>NUCLEOTIDE SEQUENCE [LARGE SCALE GENOMIC DNA]</scope>
</reference>
<proteinExistence type="predicted"/>
<feature type="region of interest" description="Disordered" evidence="2">
    <location>
        <begin position="178"/>
        <end position="204"/>
    </location>
</feature>
<feature type="region of interest" description="Disordered" evidence="2">
    <location>
        <begin position="1568"/>
        <end position="1587"/>
    </location>
</feature>
<gene>
    <name evidence="3" type="ORF">OKIOD_LOCUS1749</name>
</gene>
<dbReference type="Proteomes" id="UP001158576">
    <property type="component" value="Chromosome PAR"/>
</dbReference>
<feature type="coiled-coil region" evidence="1">
    <location>
        <begin position="358"/>
        <end position="385"/>
    </location>
</feature>
<dbReference type="EMBL" id="OU015568">
    <property type="protein sequence ID" value="CAG5082721.1"/>
    <property type="molecule type" value="Genomic_DNA"/>
</dbReference>
<protein>
    <submittedName>
        <fullName evidence="3">Oidioi.mRNA.OKI2018_I69.PAR.g10191.t1.cds</fullName>
    </submittedName>
</protein>
<organism evidence="3 4">
    <name type="scientific">Oikopleura dioica</name>
    <name type="common">Tunicate</name>
    <dbReference type="NCBI Taxonomy" id="34765"/>
    <lineage>
        <taxon>Eukaryota</taxon>
        <taxon>Metazoa</taxon>
        <taxon>Chordata</taxon>
        <taxon>Tunicata</taxon>
        <taxon>Appendicularia</taxon>
        <taxon>Copelata</taxon>
        <taxon>Oikopleuridae</taxon>
        <taxon>Oikopleura</taxon>
    </lineage>
</organism>
<keyword evidence="4" id="KW-1185">Reference proteome</keyword>
<evidence type="ECO:0000313" key="4">
    <source>
        <dbReference type="Proteomes" id="UP001158576"/>
    </source>
</evidence>
<accession>A0ABN7RPL8</accession>
<sequence>MDWQGRKLMSAPGPTPYRQPMMANHQRMPQQVPQQSFGNDLGLRINDLDQRVILTEHANRAALDEVYALRDSIRKEISGSGDLSKQVRTNVDCIAGINVRMRGVEERTDDLIRRADEFQELDKLNGKWNTLNGRLDDFGTKLRKIDQIEEKFNSDVKMIRARTVTLAEDIENIVANQDAIQPNAPQESHKQEDHSEPVVEERPRQLRSKSMILEQQMLAESLGELKDNVHVIENQLEEKQTDLNIFKDQQNRLKENLQEKIRSLEEKLTERIENILSQPPKMSRTVSLGPDTGDIKKIKTDIGALEEKLEHFKNSMKPLVNEFRTGNLMSPAMTALHDQLIQVKGETDNLRKMSDSNRQKADAQSHEVKIRLRTLQDELERTQSRIDARNSIEDGDDIDVIITVDGKKSSTESTRQKMINQKLESLSDLEKKQERFEILVLKKLDELQRSGKPTTGSLPIQQREEKIKQREYKGEIEEMSNELSKIWKILGDFRIELKRKELIHEDPSNIGALASAINEQMKSGKKGMGGMKRTQSTDFDFTVDLSQRIEIVEKQIQKLGTGKIWKAVEAMEDDQNDIDKRLALVERKLIEVEDQSDVRSTFSASSKKSEKRTKKLKEEVESLKHKTIILENMLTDLKHANENLEDSIKKAKSAATKNELKRLATEVNEIKTKVMEPLTVKCSKMLVEMARKDDLKSIKSQIKTMAESVEKISERESVNIDGQLAKIDSSIRKELAKCLTQSDLEEVIDIATSARKSSANVRQELNNFTKRTKTRFEDFTQKIDEIQVKTNEELGNFFKKNTNLGLIKSIDEVRQYSSDLAEKIEIIEEALDELTSKNDGDLPNISRTSSKLSRLSHSDSRTALNDVAPFLEDLEGLKSQFADLKDSISKTYVSNVSFSEKVRNFDEAIATVDELKQIRDIFEAQSASVRSNKDSVSKALKDVENLTKTVQVLNDFEKVFEKGVEEKFSRVFDRLCTIEDTTVKKSVHDDVQEMMDIQRTVSQTSQINEDSVRLMIKDYVDLEIENIRNSLKEVKEEVKSQHNFRSSKQEEGESFDINHDLIEAIEGGMREYINGKLDLYVTVAELETAVDARIERGGPPSVLTHNYESSDQTGAPSRDQIVNAVEECVNKQTDQLVSLFVTKDKLLDLQRKLDELDLQRKRETVSESSTSLRSPSTASTITSYEISEKLDSNIRDHIKSQMKHYITTSDMHGLIHEVQRLTESHKMLTDFKYDIQRQLKLDEKKISQLENALLDKSEQRLLSSSATALDPSISLKISKLSEKIDDIEDSLKNQALLKPRDDTLSDDFQDLKLEFLRLKKHDIFEKINSFVTINDIRGLVVELSTISKDFNEMKESMKTSENATGSVNVLDDTDILDDVENMINSKIEEIWPIVDEIVVKSILEYKPFEKYSDDSMRIVAHEEVQKFEPVLESIVESIESSRLQSPVPDEAPQRLNLSDEDLLELTSKTIVSQALFNGQQQIRREDFEENMNAELAQVQSELALIRHQLGQGQPDVVPRPDNEALKGLSDRLQSVETRMTALDALSQRVHDLESEPVLSDRHGFIQNQTNPFSDSPESVQNQAPGLGANDTMERKIIALERRLDDVKMPNIEQCLTELKSYFESELQKVETTTTSLITEFRAFSPPISPEQSDKSLNNQLPQEQQQQPQDAHRIKGIIDEFELNQFEFQNSIIKKIADVSDDLNQKIDKVKALTELSKSLTEAENKNFTPEQFSVRNMVYQTERSLKGEISQKVSVLGKTVQSDNFAIRELIREERKKHVRDMNDLEKRQAEVKKEFLELMSKVNKDKSSTVKATEKCEKKIKGFSSELKQTIKATRASLDEVVEAFRDELGQNKIELKNSLKDTIEQSLQGKIAIDRLFARQCKVETNFDRFSREVKATIKFFTDQLEESE</sequence>
<feature type="compositionally biased region" description="Basic and acidic residues" evidence="2">
    <location>
        <begin position="187"/>
        <end position="204"/>
    </location>
</feature>
<feature type="coiled-coil region" evidence="1">
    <location>
        <begin position="222"/>
        <end position="315"/>
    </location>
</feature>
<name>A0ABN7RPL8_OIKDI</name>
<feature type="coiled-coil region" evidence="1">
    <location>
        <begin position="1769"/>
        <end position="1803"/>
    </location>
</feature>
<feature type="compositionally biased region" description="Polar residues" evidence="2">
    <location>
        <begin position="1568"/>
        <end position="1583"/>
    </location>
</feature>
<evidence type="ECO:0000313" key="3">
    <source>
        <dbReference type="EMBL" id="CAG5082721.1"/>
    </source>
</evidence>
<evidence type="ECO:0000256" key="2">
    <source>
        <dbReference type="SAM" id="MobiDB-lite"/>
    </source>
</evidence>
<feature type="compositionally biased region" description="Low complexity" evidence="2">
    <location>
        <begin position="1656"/>
        <end position="1669"/>
    </location>
</feature>
<evidence type="ECO:0000256" key="1">
    <source>
        <dbReference type="SAM" id="Coils"/>
    </source>
</evidence>